<protein>
    <submittedName>
        <fullName evidence="2">Uncharacterized protein</fullName>
    </submittedName>
</protein>
<name>Q1IQJ8_KORVE</name>
<gene>
    <name evidence="2" type="ordered locus">Acid345_1851</name>
</gene>
<dbReference type="EnsemblBacteria" id="ABF40852">
    <property type="protein sequence ID" value="ABF40852"/>
    <property type="gene ID" value="Acid345_1851"/>
</dbReference>
<dbReference type="HOGENOM" id="CLU_2601432_0_0_0"/>
<sequence length="79" mass="8929">MGYMDDKQKKPGAPQVTPNEPEHTGSRRDPEERPTNQEEEEIREKMHDKTLADSFPTSDPPSSIPDPAEDDSLDHRKAS</sequence>
<feature type="region of interest" description="Disordered" evidence="1">
    <location>
        <begin position="1"/>
        <end position="79"/>
    </location>
</feature>
<proteinExistence type="predicted"/>
<accession>Q1IQJ8</accession>
<feature type="compositionally biased region" description="Basic and acidic residues" evidence="1">
    <location>
        <begin position="20"/>
        <end position="51"/>
    </location>
</feature>
<dbReference type="KEGG" id="aba:Acid345_1851"/>
<evidence type="ECO:0000313" key="2">
    <source>
        <dbReference type="EMBL" id="ABF40852.1"/>
    </source>
</evidence>
<dbReference type="EMBL" id="CP000360">
    <property type="protein sequence ID" value="ABF40852.1"/>
    <property type="molecule type" value="Genomic_DNA"/>
</dbReference>
<dbReference type="AlphaFoldDB" id="Q1IQJ8"/>
<organism evidence="2 3">
    <name type="scientific">Koribacter versatilis (strain Ellin345)</name>
    <dbReference type="NCBI Taxonomy" id="204669"/>
    <lineage>
        <taxon>Bacteria</taxon>
        <taxon>Pseudomonadati</taxon>
        <taxon>Acidobacteriota</taxon>
        <taxon>Terriglobia</taxon>
        <taxon>Terriglobales</taxon>
        <taxon>Candidatus Korobacteraceae</taxon>
        <taxon>Candidatus Korobacter</taxon>
    </lineage>
</organism>
<evidence type="ECO:0000256" key="1">
    <source>
        <dbReference type="SAM" id="MobiDB-lite"/>
    </source>
</evidence>
<reference evidence="2 3" key="1">
    <citation type="journal article" date="2009" name="Appl. Environ. Microbiol.">
        <title>Three genomes from the phylum Acidobacteria provide insight into the lifestyles of these microorganisms in soils.</title>
        <authorList>
            <person name="Ward N.L."/>
            <person name="Challacombe J.F."/>
            <person name="Janssen P.H."/>
            <person name="Henrissat B."/>
            <person name="Coutinho P.M."/>
            <person name="Wu M."/>
            <person name="Xie G."/>
            <person name="Haft D.H."/>
            <person name="Sait M."/>
            <person name="Badger J."/>
            <person name="Barabote R.D."/>
            <person name="Bradley B."/>
            <person name="Brettin T.S."/>
            <person name="Brinkac L.M."/>
            <person name="Bruce D."/>
            <person name="Creasy T."/>
            <person name="Daugherty S.C."/>
            <person name="Davidsen T.M."/>
            <person name="DeBoy R.T."/>
            <person name="Detter J.C."/>
            <person name="Dodson R.J."/>
            <person name="Durkin A.S."/>
            <person name="Ganapathy A."/>
            <person name="Gwinn-Giglio M."/>
            <person name="Han C.S."/>
            <person name="Khouri H."/>
            <person name="Kiss H."/>
            <person name="Kothari S.P."/>
            <person name="Madupu R."/>
            <person name="Nelson K.E."/>
            <person name="Nelson W.C."/>
            <person name="Paulsen I."/>
            <person name="Penn K."/>
            <person name="Ren Q."/>
            <person name="Rosovitz M.J."/>
            <person name="Selengut J.D."/>
            <person name="Shrivastava S."/>
            <person name="Sullivan S.A."/>
            <person name="Tapia R."/>
            <person name="Thompson L.S."/>
            <person name="Watkins K.L."/>
            <person name="Yang Q."/>
            <person name="Yu C."/>
            <person name="Zafar N."/>
            <person name="Zhou L."/>
            <person name="Kuske C.R."/>
        </authorList>
    </citation>
    <scope>NUCLEOTIDE SEQUENCE [LARGE SCALE GENOMIC DNA]</scope>
    <source>
        <strain evidence="2 3">Ellin345</strain>
    </source>
</reference>
<dbReference type="Proteomes" id="UP000002432">
    <property type="component" value="Chromosome"/>
</dbReference>
<dbReference type="STRING" id="204669.Acid345_1851"/>
<keyword evidence="3" id="KW-1185">Reference proteome</keyword>
<evidence type="ECO:0000313" key="3">
    <source>
        <dbReference type="Proteomes" id="UP000002432"/>
    </source>
</evidence>